<comment type="caution">
    <text evidence="1">The sequence shown here is derived from an EMBL/GenBank/DDBJ whole genome shotgun (WGS) entry which is preliminary data.</text>
</comment>
<protein>
    <submittedName>
        <fullName evidence="1">Uncharacterized protein</fullName>
    </submittedName>
</protein>
<organism evidence="1 2">
    <name type="scientific">Scophthalmus maximus</name>
    <name type="common">Turbot</name>
    <name type="synonym">Psetta maxima</name>
    <dbReference type="NCBI Taxonomy" id="52904"/>
    <lineage>
        <taxon>Eukaryota</taxon>
        <taxon>Metazoa</taxon>
        <taxon>Chordata</taxon>
        <taxon>Craniata</taxon>
        <taxon>Vertebrata</taxon>
        <taxon>Euteleostomi</taxon>
        <taxon>Actinopterygii</taxon>
        <taxon>Neopterygii</taxon>
        <taxon>Teleostei</taxon>
        <taxon>Neoteleostei</taxon>
        <taxon>Acanthomorphata</taxon>
        <taxon>Carangaria</taxon>
        <taxon>Pleuronectiformes</taxon>
        <taxon>Pleuronectoidei</taxon>
        <taxon>Scophthalmidae</taxon>
        <taxon>Scophthalmus</taxon>
    </lineage>
</organism>
<proteinExistence type="predicted"/>
<evidence type="ECO:0000313" key="1">
    <source>
        <dbReference type="EMBL" id="KAF0031329.1"/>
    </source>
</evidence>
<evidence type="ECO:0000313" key="2">
    <source>
        <dbReference type="Proteomes" id="UP000438429"/>
    </source>
</evidence>
<sequence length="79" mass="8955">MPASDVHISFRAAEQGAGSKSGRLNAYTLLRLGIVGVLCVFRRCAHTSAGKWQRHRRCSGMWRNSMRARWCRCRLGDSF</sequence>
<reference evidence="1 2" key="1">
    <citation type="submission" date="2019-06" db="EMBL/GenBank/DDBJ databases">
        <title>Draft genomes of female and male turbot (Scophthalmus maximus).</title>
        <authorList>
            <person name="Xu H."/>
            <person name="Xu X.-W."/>
            <person name="Shao C."/>
            <person name="Chen S."/>
        </authorList>
    </citation>
    <scope>NUCLEOTIDE SEQUENCE [LARGE SCALE GENOMIC DNA]</scope>
    <source>
        <strain evidence="1">Ysfricsl-2016a</strain>
        <tissue evidence="1">Blood</tissue>
    </source>
</reference>
<gene>
    <name evidence="1" type="ORF">F2P81_015884</name>
</gene>
<dbReference type="EMBL" id="VEVO01000014">
    <property type="protein sequence ID" value="KAF0031329.1"/>
    <property type="molecule type" value="Genomic_DNA"/>
</dbReference>
<accession>A0A6A4SFR5</accession>
<name>A0A6A4SFR5_SCOMX</name>
<dbReference type="Proteomes" id="UP000438429">
    <property type="component" value="Unassembled WGS sequence"/>
</dbReference>
<dbReference type="AlphaFoldDB" id="A0A6A4SFR5"/>